<accession>A0A1I5IYX9</accession>
<dbReference type="InterPro" id="IPR041657">
    <property type="entry name" value="HTH_17"/>
</dbReference>
<proteinExistence type="predicted"/>
<dbReference type="Proteomes" id="UP000198806">
    <property type="component" value="Unassembled WGS sequence"/>
</dbReference>
<dbReference type="AlphaFoldDB" id="A0A1I5IYX9"/>
<name>A0A1I5IYX9_9FIRM</name>
<dbReference type="Pfam" id="PF12728">
    <property type="entry name" value="HTH_17"/>
    <property type="match status" value="1"/>
</dbReference>
<evidence type="ECO:0000313" key="2">
    <source>
        <dbReference type="EMBL" id="SFO65376.1"/>
    </source>
</evidence>
<gene>
    <name evidence="2" type="ORF">SAMN04489757_1574</name>
</gene>
<dbReference type="OrthoDB" id="1630043at2"/>
<dbReference type="STRING" id="1527.SAMN04489757_1574"/>
<organism evidence="2 3">
    <name type="scientific">Anaerocolumna aminovalerica</name>
    <dbReference type="NCBI Taxonomy" id="1527"/>
    <lineage>
        <taxon>Bacteria</taxon>
        <taxon>Bacillati</taxon>
        <taxon>Bacillota</taxon>
        <taxon>Clostridia</taxon>
        <taxon>Lachnospirales</taxon>
        <taxon>Lachnospiraceae</taxon>
        <taxon>Anaerocolumna</taxon>
    </lineage>
</organism>
<sequence length="75" mass="8372">MDTKNKILVGVNEAGDMASVSAQLVREWCNSNVIPHSKNGNRVLIRIDTLDLFLKVNEGKDLSQIQTLINPGFKY</sequence>
<evidence type="ECO:0000259" key="1">
    <source>
        <dbReference type="Pfam" id="PF12728"/>
    </source>
</evidence>
<reference evidence="2 3" key="1">
    <citation type="submission" date="2016-10" db="EMBL/GenBank/DDBJ databases">
        <authorList>
            <person name="de Groot N.N."/>
        </authorList>
    </citation>
    <scope>NUCLEOTIDE SEQUENCE [LARGE SCALE GENOMIC DNA]</scope>
    <source>
        <strain evidence="2 3">DSM 1283</strain>
    </source>
</reference>
<dbReference type="RefSeq" id="WP_091689044.1">
    <property type="nucleotide sequence ID" value="NZ_BAABFM010000011.1"/>
</dbReference>
<dbReference type="EMBL" id="FOWD01000057">
    <property type="protein sequence ID" value="SFO65376.1"/>
    <property type="molecule type" value="Genomic_DNA"/>
</dbReference>
<feature type="domain" description="Helix-turn-helix" evidence="1">
    <location>
        <begin position="10"/>
        <end position="54"/>
    </location>
</feature>
<keyword evidence="3" id="KW-1185">Reference proteome</keyword>
<protein>
    <recommendedName>
        <fullName evidence="1">Helix-turn-helix domain-containing protein</fullName>
    </recommendedName>
</protein>
<evidence type="ECO:0000313" key="3">
    <source>
        <dbReference type="Proteomes" id="UP000198806"/>
    </source>
</evidence>